<name>A0ACC2KF77_PERAE</name>
<organism evidence="1 2">
    <name type="scientific">Persea americana</name>
    <name type="common">Avocado</name>
    <dbReference type="NCBI Taxonomy" id="3435"/>
    <lineage>
        <taxon>Eukaryota</taxon>
        <taxon>Viridiplantae</taxon>
        <taxon>Streptophyta</taxon>
        <taxon>Embryophyta</taxon>
        <taxon>Tracheophyta</taxon>
        <taxon>Spermatophyta</taxon>
        <taxon>Magnoliopsida</taxon>
        <taxon>Magnoliidae</taxon>
        <taxon>Laurales</taxon>
        <taxon>Lauraceae</taxon>
        <taxon>Persea</taxon>
    </lineage>
</organism>
<dbReference type="Proteomes" id="UP001234297">
    <property type="component" value="Chromosome 9"/>
</dbReference>
<dbReference type="EMBL" id="CM056817">
    <property type="protein sequence ID" value="KAJ8619558.1"/>
    <property type="molecule type" value="Genomic_DNA"/>
</dbReference>
<protein>
    <submittedName>
        <fullName evidence="1">Uncharacterized protein</fullName>
    </submittedName>
</protein>
<evidence type="ECO:0000313" key="2">
    <source>
        <dbReference type="Proteomes" id="UP001234297"/>
    </source>
</evidence>
<accession>A0ACC2KF77</accession>
<evidence type="ECO:0000313" key="1">
    <source>
        <dbReference type="EMBL" id="KAJ8619558.1"/>
    </source>
</evidence>
<comment type="caution">
    <text evidence="1">The sequence shown here is derived from an EMBL/GenBank/DDBJ whole genome shotgun (WGS) entry which is preliminary data.</text>
</comment>
<reference evidence="1 2" key="1">
    <citation type="journal article" date="2022" name="Hortic Res">
        <title>A haplotype resolved chromosomal level avocado genome allows analysis of novel avocado genes.</title>
        <authorList>
            <person name="Nath O."/>
            <person name="Fletcher S.J."/>
            <person name="Hayward A."/>
            <person name="Shaw L.M."/>
            <person name="Masouleh A.K."/>
            <person name="Furtado A."/>
            <person name="Henry R.J."/>
            <person name="Mitter N."/>
        </authorList>
    </citation>
    <scope>NUCLEOTIDE SEQUENCE [LARGE SCALE GENOMIC DNA]</scope>
    <source>
        <strain evidence="2">cv. Hass</strain>
    </source>
</reference>
<proteinExistence type="predicted"/>
<keyword evidence="2" id="KW-1185">Reference proteome</keyword>
<gene>
    <name evidence="1" type="ORF">MRB53_028087</name>
</gene>
<sequence length="633" mass="70984">MTFRGTPNPYFKRCTNNTHRSVKVILLSAAMARNLKSLVFSLFYFFWIAPVSIAYRPGDIVPMSKMGQYHSSRTVWYDVIGRQCPIFAVDREVLIPITKPTGYTGADPYKISFQVGREKFLIPWLLVVNRKSSEVPIIDVHLRYSGNDLLGVTARVIDMPHQYVESHQDIRKKFWDPEYWPKHVLVRYTWEEQSEIDVSSGFYVLFGSAVLISFVLAIYVLQSSQDKLARFVRETVAESSMPGGVVAKIVERGVEFSAGDSFFRSESSTGRDLAVLSAALHRRSNGRLRVLDAMCGCGVRSLRYLRQADANFVWANDANEDYRGTILSNLSGIPRVSEGGERRWVVTHSDANRVLVESYLHRDFFDLVDVDSFGSDSMFLRSAVAALKIGGLLYVTSTDGYSSGGHRPQHSLASYGAYVKPMPFSNEVGLRMLIGGVLREAVALGFFVSPLFSYYSYHGPVFRVMLRVSRGKLPENSHYCFISYCNRCGHSQAFSWGQLGQISCPCSNGEVSRSLVVSGPLWTGPLHDGYYVTEMLKLAEEWGWTSAGNKDVDLEKLLNQMIDESDPELPFGYIKLDEVASRAKVNSPPLKAMISTLHEEGYAASRSHITPNAIKTNCPMAICIQIAKRLQKC</sequence>